<name>A0ABQ7PZK1_PLUXY</name>
<keyword evidence="2" id="KW-1185">Reference proteome</keyword>
<evidence type="ECO:0000313" key="2">
    <source>
        <dbReference type="Proteomes" id="UP000823941"/>
    </source>
</evidence>
<evidence type="ECO:0000313" key="1">
    <source>
        <dbReference type="EMBL" id="KAG7297083.1"/>
    </source>
</evidence>
<organism evidence="1 2">
    <name type="scientific">Plutella xylostella</name>
    <name type="common">Diamondback moth</name>
    <name type="synonym">Plutella maculipennis</name>
    <dbReference type="NCBI Taxonomy" id="51655"/>
    <lineage>
        <taxon>Eukaryota</taxon>
        <taxon>Metazoa</taxon>
        <taxon>Ecdysozoa</taxon>
        <taxon>Arthropoda</taxon>
        <taxon>Hexapoda</taxon>
        <taxon>Insecta</taxon>
        <taxon>Pterygota</taxon>
        <taxon>Neoptera</taxon>
        <taxon>Endopterygota</taxon>
        <taxon>Lepidoptera</taxon>
        <taxon>Glossata</taxon>
        <taxon>Ditrysia</taxon>
        <taxon>Yponomeutoidea</taxon>
        <taxon>Plutellidae</taxon>
        <taxon>Plutella</taxon>
    </lineage>
</organism>
<sequence>MAQQVLWFAEDGVGASRGSLLRMRRSALGKSAPTLSMHAVRKKERKYIYFMQNKEQRW</sequence>
<dbReference type="EMBL" id="JAHIBW010000027">
    <property type="protein sequence ID" value="KAG7297083.1"/>
    <property type="molecule type" value="Genomic_DNA"/>
</dbReference>
<comment type="caution">
    <text evidence="1">The sequence shown here is derived from an EMBL/GenBank/DDBJ whole genome shotgun (WGS) entry which is preliminary data.</text>
</comment>
<protein>
    <submittedName>
        <fullName evidence="1">Uncharacterized protein</fullName>
    </submittedName>
</protein>
<gene>
    <name evidence="1" type="ORF">JYU34_020021</name>
</gene>
<proteinExistence type="predicted"/>
<reference evidence="1 2" key="1">
    <citation type="submission" date="2021-06" db="EMBL/GenBank/DDBJ databases">
        <title>A haploid diamondback moth (Plutella xylostella L.) genome assembly resolves 31 chromosomes and identifies a diamide resistance mutation.</title>
        <authorList>
            <person name="Ward C.M."/>
            <person name="Perry K.D."/>
            <person name="Baker G."/>
            <person name="Powis K."/>
            <person name="Heckel D.G."/>
            <person name="Baxter S.W."/>
        </authorList>
    </citation>
    <scope>NUCLEOTIDE SEQUENCE [LARGE SCALE GENOMIC DNA]</scope>
    <source>
        <strain evidence="1 2">LV</strain>
        <tissue evidence="1">Single pupa</tissue>
    </source>
</reference>
<accession>A0ABQ7PZK1</accession>
<dbReference type="Proteomes" id="UP000823941">
    <property type="component" value="Chromosome 27"/>
</dbReference>